<evidence type="ECO:0000259" key="1">
    <source>
        <dbReference type="Pfam" id="PF01636"/>
    </source>
</evidence>
<comment type="caution">
    <text evidence="2">The sequence shown here is derived from an EMBL/GenBank/DDBJ whole genome shotgun (WGS) entry which is preliminary data.</text>
</comment>
<protein>
    <submittedName>
        <fullName evidence="2">Phosphotransferase family protein</fullName>
    </submittedName>
</protein>
<sequence>MESKSPEETAPPRAGEELDAGKLLEWMARQSPEFTGPLHITQFPGGASNLTYLVRQGEREWVLRRPPFGTKAKSAHDMGREVRVLSALHRVFPYAPKPVLFCEDESVMGCPFYVMERLQGVILRKDLPPGFSLSPEDARTLCENLLDVQVALHRVDVQAAGLADFGKPEGYVRRQVDGWSERYRKARTQDVPDAEPLMKWLAEHLPPESGRAALIHNDYKFDNVVLDPKNPLRIIGVLDWEMATLGDPLMDLGCSLAYWVQADDPPDFQMARQLPTHLPGMMTRRELVARYAEKSGLPINDFHFYYVFGLFRLAVIAQQIYYRYALGQTTNKRFAQFGQFVTVLCRHAERVIATQGV</sequence>
<evidence type="ECO:0000313" key="2">
    <source>
        <dbReference type="EMBL" id="MDY7229640.1"/>
    </source>
</evidence>
<dbReference type="InterPro" id="IPR052898">
    <property type="entry name" value="ACAD10-like"/>
</dbReference>
<feature type="domain" description="Aminoglycoside phosphotransferase" evidence="1">
    <location>
        <begin position="39"/>
        <end position="267"/>
    </location>
</feature>
<gene>
    <name evidence="2" type="ORF">SYV04_24820</name>
</gene>
<dbReference type="Gene3D" id="3.30.200.20">
    <property type="entry name" value="Phosphorylase Kinase, domain 1"/>
    <property type="match status" value="1"/>
</dbReference>
<dbReference type="InterPro" id="IPR002575">
    <property type="entry name" value="Aminoglycoside_PTrfase"/>
</dbReference>
<dbReference type="Gene3D" id="3.90.1200.10">
    <property type="match status" value="1"/>
</dbReference>
<dbReference type="InterPro" id="IPR041726">
    <property type="entry name" value="ACAD10_11_N"/>
</dbReference>
<evidence type="ECO:0000313" key="3">
    <source>
        <dbReference type="Proteomes" id="UP001291309"/>
    </source>
</evidence>
<proteinExistence type="predicted"/>
<dbReference type="InterPro" id="IPR011009">
    <property type="entry name" value="Kinase-like_dom_sf"/>
</dbReference>
<dbReference type="RefSeq" id="WP_321548359.1">
    <property type="nucleotide sequence ID" value="NZ_JAXIVS010000008.1"/>
</dbReference>
<dbReference type="SUPFAM" id="SSF56112">
    <property type="entry name" value="Protein kinase-like (PK-like)"/>
    <property type="match status" value="1"/>
</dbReference>
<dbReference type="PANTHER" id="PTHR47829">
    <property type="entry name" value="HYDROLASE, PUTATIVE (AFU_ORTHOLOGUE AFUA_1G12880)-RELATED"/>
    <property type="match status" value="1"/>
</dbReference>
<dbReference type="Proteomes" id="UP001291309">
    <property type="component" value="Unassembled WGS sequence"/>
</dbReference>
<accession>A0ABU5H850</accession>
<keyword evidence="3" id="KW-1185">Reference proteome</keyword>
<dbReference type="PANTHER" id="PTHR47829:SF1">
    <property type="entry name" value="HAD FAMILY PHOSPHATASE"/>
    <property type="match status" value="1"/>
</dbReference>
<dbReference type="CDD" id="cd05154">
    <property type="entry name" value="ACAD10_11_N-like"/>
    <property type="match status" value="1"/>
</dbReference>
<name>A0ABU5H850_9BACT</name>
<dbReference type="EMBL" id="JAXIVS010000008">
    <property type="protein sequence ID" value="MDY7229640.1"/>
    <property type="molecule type" value="Genomic_DNA"/>
</dbReference>
<dbReference type="Pfam" id="PF01636">
    <property type="entry name" value="APH"/>
    <property type="match status" value="1"/>
</dbReference>
<reference evidence="2 3" key="1">
    <citation type="submission" date="2023-12" db="EMBL/GenBank/DDBJ databases">
        <title>the genome sequence of Hyalangium sp. s54d21.</title>
        <authorList>
            <person name="Zhang X."/>
        </authorList>
    </citation>
    <scope>NUCLEOTIDE SEQUENCE [LARGE SCALE GENOMIC DNA]</scope>
    <source>
        <strain evidence="3">s54d21</strain>
    </source>
</reference>
<organism evidence="2 3">
    <name type="scientific">Hyalangium rubrum</name>
    <dbReference type="NCBI Taxonomy" id="3103134"/>
    <lineage>
        <taxon>Bacteria</taxon>
        <taxon>Pseudomonadati</taxon>
        <taxon>Myxococcota</taxon>
        <taxon>Myxococcia</taxon>
        <taxon>Myxococcales</taxon>
        <taxon>Cystobacterineae</taxon>
        <taxon>Archangiaceae</taxon>
        <taxon>Hyalangium</taxon>
    </lineage>
</organism>